<gene>
    <name evidence="1" type="ORF">L6164_023949</name>
</gene>
<organism evidence="1 2">
    <name type="scientific">Bauhinia variegata</name>
    <name type="common">Purple orchid tree</name>
    <name type="synonym">Phanera variegata</name>
    <dbReference type="NCBI Taxonomy" id="167791"/>
    <lineage>
        <taxon>Eukaryota</taxon>
        <taxon>Viridiplantae</taxon>
        <taxon>Streptophyta</taxon>
        <taxon>Embryophyta</taxon>
        <taxon>Tracheophyta</taxon>
        <taxon>Spermatophyta</taxon>
        <taxon>Magnoliopsida</taxon>
        <taxon>eudicotyledons</taxon>
        <taxon>Gunneridae</taxon>
        <taxon>Pentapetalae</taxon>
        <taxon>rosids</taxon>
        <taxon>fabids</taxon>
        <taxon>Fabales</taxon>
        <taxon>Fabaceae</taxon>
        <taxon>Cercidoideae</taxon>
        <taxon>Cercideae</taxon>
        <taxon>Bauhiniinae</taxon>
        <taxon>Bauhinia</taxon>
    </lineage>
</organism>
<comment type="caution">
    <text evidence="1">The sequence shown here is derived from an EMBL/GenBank/DDBJ whole genome shotgun (WGS) entry which is preliminary data.</text>
</comment>
<keyword evidence="2" id="KW-1185">Reference proteome</keyword>
<sequence>MASTDTSSTVSILLVRLGNASISAMPILRVLEFLLSRPSLLKIPKVPDLLLNTSQRLCLLLMNYLAQNLVREDLIVHIITQLGDDYSPIVVAIKVRDSSISYFELFDKLTNFERLLKDKGTSNKPLIAIANATQCHNQKSSNYQRPSPSSNQPYQGPTTQKSCGDYPSRNTQYNSLWSQLFCNYCDIPDHDTRECRKLARFCKTNNIFVHTQQPVQPPVANVTTSQNSHAEQSWLFDTGTSHHATSHLNNPHSFSKYGGLDEIFLGDEHVFPMQAQDSKMASPTCTTTALDAALNPTPHPLNGMWELIPKANHTRIGCKWIFHFKRKLDGSVDKYKVRLVAKDFLQEPGKDYFDTLSPVTKSSPSTLSCVLISHRIGPSVDFM</sequence>
<reference evidence="1 2" key="1">
    <citation type="journal article" date="2022" name="DNA Res.">
        <title>Chromosomal-level genome assembly of the orchid tree Bauhinia variegata (Leguminosae; Cercidoideae) supports the allotetraploid origin hypothesis of Bauhinia.</title>
        <authorList>
            <person name="Zhong Y."/>
            <person name="Chen Y."/>
            <person name="Zheng D."/>
            <person name="Pang J."/>
            <person name="Liu Y."/>
            <person name="Luo S."/>
            <person name="Meng S."/>
            <person name="Qian L."/>
            <person name="Wei D."/>
            <person name="Dai S."/>
            <person name="Zhou R."/>
        </authorList>
    </citation>
    <scope>NUCLEOTIDE SEQUENCE [LARGE SCALE GENOMIC DNA]</scope>
    <source>
        <strain evidence="1">BV-YZ2020</strain>
    </source>
</reference>
<dbReference type="Proteomes" id="UP000828941">
    <property type="component" value="Chromosome 10"/>
</dbReference>
<proteinExistence type="predicted"/>
<accession>A0ACB9LYC8</accession>
<dbReference type="EMBL" id="CM039435">
    <property type="protein sequence ID" value="KAI4315920.1"/>
    <property type="molecule type" value="Genomic_DNA"/>
</dbReference>
<evidence type="ECO:0000313" key="2">
    <source>
        <dbReference type="Proteomes" id="UP000828941"/>
    </source>
</evidence>
<protein>
    <submittedName>
        <fullName evidence="1">Uncharacterized protein</fullName>
    </submittedName>
</protein>
<name>A0ACB9LYC8_BAUVA</name>
<evidence type="ECO:0000313" key="1">
    <source>
        <dbReference type="EMBL" id="KAI4315920.1"/>
    </source>
</evidence>